<dbReference type="AlphaFoldDB" id="A0A9D4RDJ9"/>
<dbReference type="Proteomes" id="UP000828390">
    <property type="component" value="Unassembled WGS sequence"/>
</dbReference>
<comment type="caution">
    <text evidence="2">The sequence shown here is derived from an EMBL/GenBank/DDBJ whole genome shotgun (WGS) entry which is preliminary data.</text>
</comment>
<accession>A0A9D4RDJ9</accession>
<organism evidence="2 3">
    <name type="scientific">Dreissena polymorpha</name>
    <name type="common">Zebra mussel</name>
    <name type="synonym">Mytilus polymorpha</name>
    <dbReference type="NCBI Taxonomy" id="45954"/>
    <lineage>
        <taxon>Eukaryota</taxon>
        <taxon>Metazoa</taxon>
        <taxon>Spiralia</taxon>
        <taxon>Lophotrochozoa</taxon>
        <taxon>Mollusca</taxon>
        <taxon>Bivalvia</taxon>
        <taxon>Autobranchia</taxon>
        <taxon>Heteroconchia</taxon>
        <taxon>Euheterodonta</taxon>
        <taxon>Imparidentia</taxon>
        <taxon>Neoheterodontei</taxon>
        <taxon>Myida</taxon>
        <taxon>Dreissenoidea</taxon>
        <taxon>Dreissenidae</taxon>
        <taxon>Dreissena</taxon>
    </lineage>
</organism>
<evidence type="ECO:0000256" key="1">
    <source>
        <dbReference type="SAM" id="MobiDB-lite"/>
    </source>
</evidence>
<proteinExistence type="predicted"/>
<evidence type="ECO:0000313" key="3">
    <source>
        <dbReference type="Proteomes" id="UP000828390"/>
    </source>
</evidence>
<keyword evidence="3" id="KW-1185">Reference proteome</keyword>
<protein>
    <submittedName>
        <fullName evidence="2">Uncharacterized protein</fullName>
    </submittedName>
</protein>
<evidence type="ECO:0000313" key="2">
    <source>
        <dbReference type="EMBL" id="KAH3862395.1"/>
    </source>
</evidence>
<feature type="region of interest" description="Disordered" evidence="1">
    <location>
        <begin position="1"/>
        <end position="27"/>
    </location>
</feature>
<feature type="compositionally biased region" description="Low complexity" evidence="1">
    <location>
        <begin position="1"/>
        <end position="15"/>
    </location>
</feature>
<gene>
    <name evidence="2" type="ORF">DPMN_025362</name>
</gene>
<sequence length="99" mass="11147">MLKLAQTDQQTDQQTNRQGKNNMSPTTVGNNCGIMWVRGGYNVGWGLGGCEGAKWGNKYSEFENMEKLYIHYLQNPPQDRLYAESTNGHTVTIFATSVR</sequence>
<reference evidence="2" key="1">
    <citation type="journal article" date="2019" name="bioRxiv">
        <title>The Genome of the Zebra Mussel, Dreissena polymorpha: A Resource for Invasive Species Research.</title>
        <authorList>
            <person name="McCartney M.A."/>
            <person name="Auch B."/>
            <person name="Kono T."/>
            <person name="Mallez S."/>
            <person name="Zhang Y."/>
            <person name="Obille A."/>
            <person name="Becker A."/>
            <person name="Abrahante J.E."/>
            <person name="Garbe J."/>
            <person name="Badalamenti J.P."/>
            <person name="Herman A."/>
            <person name="Mangelson H."/>
            <person name="Liachko I."/>
            <person name="Sullivan S."/>
            <person name="Sone E.D."/>
            <person name="Koren S."/>
            <person name="Silverstein K.A.T."/>
            <person name="Beckman K.B."/>
            <person name="Gohl D.M."/>
        </authorList>
    </citation>
    <scope>NUCLEOTIDE SEQUENCE</scope>
    <source>
        <strain evidence="2">Duluth1</strain>
        <tissue evidence="2">Whole animal</tissue>
    </source>
</reference>
<feature type="compositionally biased region" description="Polar residues" evidence="1">
    <location>
        <begin position="16"/>
        <end position="27"/>
    </location>
</feature>
<dbReference type="EMBL" id="JAIWYP010000002">
    <property type="protein sequence ID" value="KAH3862395.1"/>
    <property type="molecule type" value="Genomic_DNA"/>
</dbReference>
<name>A0A9D4RDJ9_DREPO</name>
<reference evidence="2" key="2">
    <citation type="submission" date="2020-11" db="EMBL/GenBank/DDBJ databases">
        <authorList>
            <person name="McCartney M.A."/>
            <person name="Auch B."/>
            <person name="Kono T."/>
            <person name="Mallez S."/>
            <person name="Becker A."/>
            <person name="Gohl D.M."/>
            <person name="Silverstein K.A.T."/>
            <person name="Koren S."/>
            <person name="Bechman K.B."/>
            <person name="Herman A."/>
            <person name="Abrahante J.E."/>
            <person name="Garbe J."/>
        </authorList>
    </citation>
    <scope>NUCLEOTIDE SEQUENCE</scope>
    <source>
        <strain evidence="2">Duluth1</strain>
        <tissue evidence="2">Whole animal</tissue>
    </source>
</reference>